<evidence type="ECO:0000256" key="3">
    <source>
        <dbReference type="ARBA" id="ARBA00022771"/>
    </source>
</evidence>
<evidence type="ECO:0000256" key="2">
    <source>
        <dbReference type="ARBA" id="ARBA00022723"/>
    </source>
</evidence>
<dbReference type="InterPro" id="IPR000058">
    <property type="entry name" value="Znf_AN1"/>
</dbReference>
<comment type="function">
    <text evidence="1">May be involved in environmental stress response.</text>
</comment>
<sequence length="212" mass="23440">MLVNVFEIHLSNNNNNNKKNEDVEGGTEAFPDLGAHCQHPLCRQLDFLPFHCDRCRQTFCIEHRTYKSHDCTRPDDKNRKVHVCNRCSTSIETTGYFRANEQAIIDKHLSSKECDPAKKNKSRCPARRCKEKLTFSNNVVCKFCNVKFCLNHRFPASHACNRGGVSLANAASVDGGLSALSLGSRNGNDCAKSGRKSGQSSSASGSRSVQAC</sequence>
<evidence type="ECO:0000256" key="6">
    <source>
        <dbReference type="SAM" id="MobiDB-lite"/>
    </source>
</evidence>
<reference evidence="8" key="1">
    <citation type="submission" date="2024-03" db="EMBL/GenBank/DDBJ databases">
        <title>WGS assembly of Saponaria officinalis var. Norfolk2.</title>
        <authorList>
            <person name="Jenkins J."/>
            <person name="Shu S."/>
            <person name="Grimwood J."/>
            <person name="Barry K."/>
            <person name="Goodstein D."/>
            <person name="Schmutz J."/>
            <person name="Leebens-Mack J."/>
            <person name="Osbourn A."/>
        </authorList>
    </citation>
    <scope>NUCLEOTIDE SEQUENCE [LARGE SCALE GENOMIC DNA]</scope>
    <source>
        <strain evidence="8">JIC</strain>
    </source>
</reference>
<protein>
    <recommendedName>
        <fullName evidence="7">AN1-type domain-containing protein</fullName>
    </recommendedName>
</protein>
<accession>A0AAW1J8Z6</accession>
<dbReference type="PANTHER" id="PTHR14677">
    <property type="entry name" value="ARSENITE INDUCUBLE RNA ASSOCIATED PROTEIN AIP-1-RELATED"/>
    <property type="match status" value="1"/>
</dbReference>
<dbReference type="GO" id="GO:0008270">
    <property type="term" value="F:zinc ion binding"/>
    <property type="evidence" value="ECO:0007669"/>
    <property type="project" value="UniProtKB-KW"/>
</dbReference>
<feature type="region of interest" description="Disordered" evidence="6">
    <location>
        <begin position="190"/>
        <end position="212"/>
    </location>
</feature>
<evidence type="ECO:0000256" key="4">
    <source>
        <dbReference type="ARBA" id="ARBA00022833"/>
    </source>
</evidence>
<feature type="domain" description="AN1-type" evidence="7">
    <location>
        <begin position="31"/>
        <end position="79"/>
    </location>
</feature>
<dbReference type="PROSITE" id="PS51039">
    <property type="entry name" value="ZF_AN1"/>
    <property type="match status" value="2"/>
</dbReference>
<gene>
    <name evidence="8" type="ORF">RND81_08G173800</name>
</gene>
<keyword evidence="2" id="KW-0479">Metal-binding</keyword>
<dbReference type="InterPro" id="IPR035896">
    <property type="entry name" value="AN1-like_Znf"/>
</dbReference>
<evidence type="ECO:0000313" key="9">
    <source>
        <dbReference type="Proteomes" id="UP001443914"/>
    </source>
</evidence>
<keyword evidence="9" id="KW-1185">Reference proteome</keyword>
<dbReference type="Pfam" id="PF01428">
    <property type="entry name" value="zf-AN1"/>
    <property type="match status" value="2"/>
</dbReference>
<keyword evidence="3 5" id="KW-0863">Zinc-finger</keyword>
<feature type="compositionally biased region" description="Low complexity" evidence="6">
    <location>
        <begin position="196"/>
        <end position="212"/>
    </location>
</feature>
<evidence type="ECO:0000313" key="8">
    <source>
        <dbReference type="EMBL" id="KAK9699447.1"/>
    </source>
</evidence>
<dbReference type="GO" id="GO:0005737">
    <property type="term" value="C:cytoplasm"/>
    <property type="evidence" value="ECO:0007669"/>
    <property type="project" value="TreeGrafter"/>
</dbReference>
<organism evidence="8 9">
    <name type="scientific">Saponaria officinalis</name>
    <name type="common">Common soapwort</name>
    <name type="synonym">Lychnis saponaria</name>
    <dbReference type="NCBI Taxonomy" id="3572"/>
    <lineage>
        <taxon>Eukaryota</taxon>
        <taxon>Viridiplantae</taxon>
        <taxon>Streptophyta</taxon>
        <taxon>Embryophyta</taxon>
        <taxon>Tracheophyta</taxon>
        <taxon>Spermatophyta</taxon>
        <taxon>Magnoliopsida</taxon>
        <taxon>eudicotyledons</taxon>
        <taxon>Gunneridae</taxon>
        <taxon>Pentapetalae</taxon>
        <taxon>Caryophyllales</taxon>
        <taxon>Caryophyllaceae</taxon>
        <taxon>Caryophylleae</taxon>
        <taxon>Saponaria</taxon>
    </lineage>
</organism>
<keyword evidence="4" id="KW-0862">Zinc</keyword>
<name>A0AAW1J8Z6_SAPOF</name>
<dbReference type="SUPFAM" id="SSF118310">
    <property type="entry name" value="AN1-like Zinc finger"/>
    <property type="match status" value="2"/>
</dbReference>
<dbReference type="AlphaFoldDB" id="A0AAW1J8Z6"/>
<dbReference type="Proteomes" id="UP001443914">
    <property type="component" value="Unassembled WGS sequence"/>
</dbReference>
<proteinExistence type="predicted"/>
<dbReference type="EMBL" id="JBDFQZ010000008">
    <property type="protein sequence ID" value="KAK9699447.1"/>
    <property type="molecule type" value="Genomic_DNA"/>
</dbReference>
<comment type="caution">
    <text evidence="8">The sequence shown here is derived from an EMBL/GenBank/DDBJ whole genome shotgun (WGS) entry which is preliminary data.</text>
</comment>
<feature type="domain" description="AN1-type" evidence="7">
    <location>
        <begin position="118"/>
        <end position="168"/>
    </location>
</feature>
<evidence type="ECO:0000259" key="7">
    <source>
        <dbReference type="PROSITE" id="PS51039"/>
    </source>
</evidence>
<dbReference type="SMART" id="SM00154">
    <property type="entry name" value="ZnF_AN1"/>
    <property type="match status" value="2"/>
</dbReference>
<dbReference type="Gene3D" id="4.10.1110.10">
    <property type="entry name" value="AN1-like Zinc finger"/>
    <property type="match status" value="2"/>
</dbReference>
<dbReference type="PANTHER" id="PTHR14677:SF20">
    <property type="entry name" value="ZINC FINGER AN1-TYPE CONTAINING 2A-RELATED"/>
    <property type="match status" value="1"/>
</dbReference>
<evidence type="ECO:0000256" key="5">
    <source>
        <dbReference type="PROSITE-ProRule" id="PRU00449"/>
    </source>
</evidence>
<evidence type="ECO:0000256" key="1">
    <source>
        <dbReference type="ARBA" id="ARBA00003732"/>
    </source>
</evidence>